<dbReference type="Pfam" id="PF00027">
    <property type="entry name" value="cNMP_binding"/>
    <property type="match status" value="1"/>
</dbReference>
<gene>
    <name evidence="2" type="ORF">CH341_20850</name>
</gene>
<evidence type="ECO:0000259" key="1">
    <source>
        <dbReference type="PROSITE" id="PS50042"/>
    </source>
</evidence>
<dbReference type="SMART" id="SM00100">
    <property type="entry name" value="cNMP"/>
    <property type="match status" value="1"/>
</dbReference>
<dbReference type="Gene3D" id="2.60.120.10">
    <property type="entry name" value="Jelly Rolls"/>
    <property type="match status" value="1"/>
</dbReference>
<dbReference type="InterPro" id="IPR050397">
    <property type="entry name" value="Env_Response_Regulators"/>
</dbReference>
<protein>
    <recommendedName>
        <fullName evidence="1">Cyclic nucleotide-binding domain-containing protein</fullName>
    </recommendedName>
</protein>
<evidence type="ECO:0000313" key="2">
    <source>
        <dbReference type="EMBL" id="RAI41841.1"/>
    </source>
</evidence>
<dbReference type="OrthoDB" id="9809206at2"/>
<dbReference type="InterPro" id="IPR018488">
    <property type="entry name" value="cNMP-bd_CS"/>
</dbReference>
<name>A0A327KU31_9BRAD</name>
<sequence length="123" mass="13508">MNAGAFNFAVLSRPEVPERSVAAGSVIFREGEPATEMFVVKSGTVAIRADNHLIAELKENEIFGEMALIDKTSRSATATAETDVTLIPVSEKQFLFLVSETPFFALSVMRVLVHRLRLLNRIG</sequence>
<dbReference type="PANTHER" id="PTHR24567:SF74">
    <property type="entry name" value="HTH-TYPE TRANSCRIPTIONAL REGULATOR ARCR"/>
    <property type="match status" value="1"/>
</dbReference>
<dbReference type="CDD" id="cd00038">
    <property type="entry name" value="CAP_ED"/>
    <property type="match status" value="1"/>
</dbReference>
<dbReference type="InterPro" id="IPR014710">
    <property type="entry name" value="RmlC-like_jellyroll"/>
</dbReference>
<dbReference type="SUPFAM" id="SSF51206">
    <property type="entry name" value="cAMP-binding domain-like"/>
    <property type="match status" value="1"/>
</dbReference>
<dbReference type="GO" id="GO:0005829">
    <property type="term" value="C:cytosol"/>
    <property type="evidence" value="ECO:0007669"/>
    <property type="project" value="TreeGrafter"/>
</dbReference>
<accession>A0A327KU31</accession>
<dbReference type="PROSITE" id="PS50042">
    <property type="entry name" value="CNMP_BINDING_3"/>
    <property type="match status" value="1"/>
</dbReference>
<dbReference type="AlphaFoldDB" id="A0A327KU31"/>
<keyword evidence="3" id="KW-1185">Reference proteome</keyword>
<dbReference type="RefSeq" id="WP_111420926.1">
    <property type="nucleotide sequence ID" value="NZ_NPEX01000174.1"/>
</dbReference>
<feature type="domain" description="Cyclic nucleotide-binding" evidence="1">
    <location>
        <begin position="18"/>
        <end position="98"/>
    </location>
</feature>
<dbReference type="GO" id="GO:0003700">
    <property type="term" value="F:DNA-binding transcription factor activity"/>
    <property type="evidence" value="ECO:0007669"/>
    <property type="project" value="TreeGrafter"/>
</dbReference>
<dbReference type="PANTHER" id="PTHR24567">
    <property type="entry name" value="CRP FAMILY TRANSCRIPTIONAL REGULATORY PROTEIN"/>
    <property type="match status" value="1"/>
</dbReference>
<dbReference type="Proteomes" id="UP000249130">
    <property type="component" value="Unassembled WGS sequence"/>
</dbReference>
<dbReference type="EMBL" id="NPEX01000174">
    <property type="protein sequence ID" value="RAI41841.1"/>
    <property type="molecule type" value="Genomic_DNA"/>
</dbReference>
<dbReference type="PROSITE" id="PS00889">
    <property type="entry name" value="CNMP_BINDING_2"/>
    <property type="match status" value="1"/>
</dbReference>
<comment type="caution">
    <text evidence="2">The sequence shown here is derived from an EMBL/GenBank/DDBJ whole genome shotgun (WGS) entry which is preliminary data.</text>
</comment>
<evidence type="ECO:0000313" key="3">
    <source>
        <dbReference type="Proteomes" id="UP000249130"/>
    </source>
</evidence>
<dbReference type="InterPro" id="IPR000595">
    <property type="entry name" value="cNMP-bd_dom"/>
</dbReference>
<dbReference type="InterPro" id="IPR018490">
    <property type="entry name" value="cNMP-bd_dom_sf"/>
</dbReference>
<proteinExistence type="predicted"/>
<organism evidence="2 3">
    <name type="scientific">Rhodoplanes roseus</name>
    <dbReference type="NCBI Taxonomy" id="29409"/>
    <lineage>
        <taxon>Bacteria</taxon>
        <taxon>Pseudomonadati</taxon>
        <taxon>Pseudomonadota</taxon>
        <taxon>Alphaproteobacteria</taxon>
        <taxon>Hyphomicrobiales</taxon>
        <taxon>Nitrobacteraceae</taxon>
        <taxon>Rhodoplanes</taxon>
    </lineage>
</organism>
<reference evidence="2 3" key="1">
    <citation type="submission" date="2017-07" db="EMBL/GenBank/DDBJ databases">
        <title>Draft Genome Sequences of Select Purple Nonsulfur Bacteria.</title>
        <authorList>
            <person name="Lasarre B."/>
            <person name="Mckinlay J.B."/>
        </authorList>
    </citation>
    <scope>NUCLEOTIDE SEQUENCE [LARGE SCALE GENOMIC DNA]</scope>
    <source>
        <strain evidence="2 3">DSM 5909</strain>
    </source>
</reference>